<evidence type="ECO:0000313" key="1">
    <source>
        <dbReference type="EMBL" id="GIG15270.1"/>
    </source>
</evidence>
<dbReference type="Proteomes" id="UP000660339">
    <property type="component" value="Unassembled WGS sequence"/>
</dbReference>
<reference evidence="1" key="1">
    <citation type="submission" date="2021-01" db="EMBL/GenBank/DDBJ databases">
        <title>Whole genome shotgun sequence of Catellatospora methionotrophica NBRC 14553.</title>
        <authorList>
            <person name="Komaki H."/>
            <person name="Tamura T."/>
        </authorList>
    </citation>
    <scope>NUCLEOTIDE SEQUENCE</scope>
    <source>
        <strain evidence="1">NBRC 14553</strain>
    </source>
</reference>
<dbReference type="EMBL" id="BONJ01000020">
    <property type="protein sequence ID" value="GIG15270.1"/>
    <property type="molecule type" value="Genomic_DNA"/>
</dbReference>
<protein>
    <submittedName>
        <fullName evidence="1">Uncharacterized protein</fullName>
    </submittedName>
</protein>
<proteinExistence type="predicted"/>
<organism evidence="1 2">
    <name type="scientific">Catellatospora methionotrophica</name>
    <dbReference type="NCBI Taxonomy" id="121620"/>
    <lineage>
        <taxon>Bacteria</taxon>
        <taxon>Bacillati</taxon>
        <taxon>Actinomycetota</taxon>
        <taxon>Actinomycetes</taxon>
        <taxon>Micromonosporales</taxon>
        <taxon>Micromonosporaceae</taxon>
        <taxon>Catellatospora</taxon>
    </lineage>
</organism>
<dbReference type="RefSeq" id="WP_239086385.1">
    <property type="nucleotide sequence ID" value="NZ_BAAATT010000005.1"/>
</dbReference>
<name>A0A8J3LMA4_9ACTN</name>
<sequence length="46" mass="5233">MVEANMAWFSSSYAADPDRVLDVVRRAAGPRDRLTPRDQAFIRPAR</sequence>
<comment type="caution">
    <text evidence="1">The sequence shown here is derived from an EMBL/GenBank/DDBJ whole genome shotgun (WGS) entry which is preliminary data.</text>
</comment>
<evidence type="ECO:0000313" key="2">
    <source>
        <dbReference type="Proteomes" id="UP000660339"/>
    </source>
</evidence>
<dbReference type="AlphaFoldDB" id="A0A8J3LMA4"/>
<accession>A0A8J3LMA4</accession>
<keyword evidence="2" id="KW-1185">Reference proteome</keyword>
<gene>
    <name evidence="1" type="ORF">Cme02nite_36020</name>
</gene>